<dbReference type="AlphaFoldDB" id="A0A061B0G0"/>
<gene>
    <name evidence="1" type="ORF">CYFA0S_06e01805g</name>
</gene>
<organism evidence="1">
    <name type="scientific">Cyberlindnera fabianii</name>
    <name type="common">Yeast</name>
    <name type="synonym">Hansenula fabianii</name>
    <dbReference type="NCBI Taxonomy" id="36022"/>
    <lineage>
        <taxon>Eukaryota</taxon>
        <taxon>Fungi</taxon>
        <taxon>Dikarya</taxon>
        <taxon>Ascomycota</taxon>
        <taxon>Saccharomycotina</taxon>
        <taxon>Saccharomycetes</taxon>
        <taxon>Phaffomycetales</taxon>
        <taxon>Phaffomycetaceae</taxon>
        <taxon>Cyberlindnera</taxon>
    </lineage>
</organism>
<protein>
    <submittedName>
        <fullName evidence="1">CYFA0S06e01805g1_1</fullName>
    </submittedName>
</protein>
<proteinExistence type="predicted"/>
<evidence type="ECO:0000313" key="1">
    <source>
        <dbReference type="EMBL" id="CDR41107.1"/>
    </source>
</evidence>
<accession>A0A061B0G0</accession>
<sequence length="203" mass="22462">MCRRGWEGSTLMVLSNFSPNLQDYTNTPDPTSPLTSLAPLTPMVSALPLEGSSRREKRTKEAHFSLREYGPRERHRLSRVLICYWLLMVQIKFFSCMARAIPDMTRGNPSALAPCPCGRAIYIPFIFSISRGGFSFCHSVNEPLTLSPHFTAPLCKAPETPIALSSLSLSISLNIPHTRASPSIFTRRLSPAHTSLTALIVST</sequence>
<reference evidence="1" key="1">
    <citation type="journal article" date="2014" name="Genome Announc.">
        <title>Genome sequence of the yeast Cyberlindnera fabianii (Hansenula fabianii).</title>
        <authorList>
            <person name="Freel K.C."/>
            <person name="Sarilar V."/>
            <person name="Neuveglise C."/>
            <person name="Devillers H."/>
            <person name="Friedrich A."/>
            <person name="Schacherer J."/>
        </authorList>
    </citation>
    <scope>NUCLEOTIDE SEQUENCE</scope>
    <source>
        <strain evidence="1">YJS4271</strain>
    </source>
</reference>
<dbReference type="EMBL" id="LK052891">
    <property type="protein sequence ID" value="CDR41107.1"/>
    <property type="molecule type" value="Genomic_DNA"/>
</dbReference>
<name>A0A061B0G0_CYBFA</name>